<reference evidence="2 3" key="1">
    <citation type="submission" date="2008-07" db="EMBL/GenBank/DDBJ databases">
        <authorList>
            <person name="El-Sayed N."/>
            <person name="Caler E."/>
            <person name="Inman J."/>
            <person name="Amedeo P."/>
            <person name="Hass B."/>
            <person name="Wortman J."/>
        </authorList>
    </citation>
    <scope>NUCLEOTIDE SEQUENCE [LARGE SCALE GENOMIC DNA]</scope>
    <source>
        <strain evidence="3">ATCC 50983 / TXsc</strain>
    </source>
</reference>
<name>C5LEC3_PERM5</name>
<dbReference type="InParanoid" id="C5LEC3"/>
<organism evidence="3">
    <name type="scientific">Perkinsus marinus (strain ATCC 50983 / TXsc)</name>
    <dbReference type="NCBI Taxonomy" id="423536"/>
    <lineage>
        <taxon>Eukaryota</taxon>
        <taxon>Sar</taxon>
        <taxon>Alveolata</taxon>
        <taxon>Perkinsozoa</taxon>
        <taxon>Perkinsea</taxon>
        <taxon>Perkinsida</taxon>
        <taxon>Perkinsidae</taxon>
        <taxon>Perkinsus</taxon>
    </lineage>
</organism>
<evidence type="ECO:0000256" key="1">
    <source>
        <dbReference type="SAM" id="SignalP"/>
    </source>
</evidence>
<protein>
    <submittedName>
        <fullName evidence="2">Uncharacterized protein</fullName>
    </submittedName>
</protein>
<gene>
    <name evidence="2" type="ORF">Pmar_PMAR010457</name>
</gene>
<evidence type="ECO:0000313" key="3">
    <source>
        <dbReference type="Proteomes" id="UP000007800"/>
    </source>
</evidence>
<accession>C5LEC3</accession>
<feature type="signal peptide" evidence="1">
    <location>
        <begin position="1"/>
        <end position="25"/>
    </location>
</feature>
<dbReference type="EMBL" id="GG681224">
    <property type="protein sequence ID" value="EER04905.1"/>
    <property type="molecule type" value="Genomic_DNA"/>
</dbReference>
<keyword evidence="1" id="KW-0732">Signal</keyword>
<dbReference type="GeneID" id="9050409"/>
<dbReference type="AlphaFoldDB" id="C5LEC3"/>
<feature type="chain" id="PRO_5002955029" evidence="1">
    <location>
        <begin position="26"/>
        <end position="80"/>
    </location>
</feature>
<dbReference type="RefSeq" id="XP_002773089.1">
    <property type="nucleotide sequence ID" value="XM_002773043.1"/>
</dbReference>
<keyword evidence="3" id="KW-1185">Reference proteome</keyword>
<proteinExistence type="predicted"/>
<dbReference type="Proteomes" id="UP000007800">
    <property type="component" value="Unassembled WGS sequence"/>
</dbReference>
<sequence length="80" mass="9047">MASWSIPKKQLCCLFKAVELMFALGTVTDEQYPALNGQWVILSDSALALYRLKAKHSKCQMTPLEKRWLGFIRAACLANK</sequence>
<evidence type="ECO:0000313" key="2">
    <source>
        <dbReference type="EMBL" id="EER04905.1"/>
    </source>
</evidence>